<evidence type="ECO:0000256" key="1">
    <source>
        <dbReference type="SAM" id="Phobius"/>
    </source>
</evidence>
<keyword evidence="1" id="KW-1133">Transmembrane helix</keyword>
<keyword evidence="1" id="KW-0812">Transmembrane</keyword>
<dbReference type="InterPro" id="IPR032816">
    <property type="entry name" value="VTT_dom"/>
</dbReference>
<keyword evidence="4" id="KW-1185">Reference proteome</keyword>
<evidence type="ECO:0000313" key="4">
    <source>
        <dbReference type="Proteomes" id="UP001230207"/>
    </source>
</evidence>
<feature type="transmembrane region" description="Helical" evidence="1">
    <location>
        <begin position="40"/>
        <end position="64"/>
    </location>
</feature>
<feature type="transmembrane region" description="Helical" evidence="1">
    <location>
        <begin position="119"/>
        <end position="142"/>
    </location>
</feature>
<proteinExistence type="predicted"/>
<evidence type="ECO:0000313" key="3">
    <source>
        <dbReference type="EMBL" id="MDQ0318517.1"/>
    </source>
</evidence>
<dbReference type="EMBL" id="JAUSVF010000001">
    <property type="protein sequence ID" value="MDQ0318517.1"/>
    <property type="molecule type" value="Genomic_DNA"/>
</dbReference>
<protein>
    <submittedName>
        <fullName evidence="3">Membrane protein YqaA with SNARE-associated domain</fullName>
    </submittedName>
</protein>
<sequence length="143" mass="15423">MTSTLIGVFVASFLSATLLFGLSEAALVLAVQAGEVPVTALFVAATMGNVLGAVLNFLLGRFLIRFESRRWFPLNPRNRAKAEALFARYGRPVLLFSFLPVIGDPLTLVAGLLRTPLPVFLAYVTIGKAARYALILWGITLLG</sequence>
<dbReference type="InterPro" id="IPR051311">
    <property type="entry name" value="DedA_domain"/>
</dbReference>
<accession>A0ABU0BNQ6</accession>
<reference evidence="3 4" key="1">
    <citation type="submission" date="2023-07" db="EMBL/GenBank/DDBJ databases">
        <title>Genomic Encyclopedia of Type Strains, Phase IV (KMG-IV): sequencing the most valuable type-strain genomes for metagenomic binning, comparative biology and taxonomic classification.</title>
        <authorList>
            <person name="Goeker M."/>
        </authorList>
    </citation>
    <scope>NUCLEOTIDE SEQUENCE [LARGE SCALE GENOMIC DNA]</scope>
    <source>
        <strain evidence="3 4">DSM 1112</strain>
    </source>
</reference>
<feature type="domain" description="VTT" evidence="2">
    <location>
        <begin position="31"/>
        <end position="134"/>
    </location>
</feature>
<name>A0ABU0BNQ6_9HYPH</name>
<dbReference type="Proteomes" id="UP001230207">
    <property type="component" value="Unassembled WGS sequence"/>
</dbReference>
<keyword evidence="1" id="KW-0472">Membrane</keyword>
<dbReference type="PANTHER" id="PTHR42709:SF4">
    <property type="entry name" value="INNER MEMBRANE PROTEIN YQAA"/>
    <property type="match status" value="1"/>
</dbReference>
<comment type="caution">
    <text evidence="3">The sequence shown here is derived from an EMBL/GenBank/DDBJ whole genome shotgun (WGS) entry which is preliminary data.</text>
</comment>
<evidence type="ECO:0000259" key="2">
    <source>
        <dbReference type="Pfam" id="PF09335"/>
    </source>
</evidence>
<gene>
    <name evidence="3" type="ORF">QO002_000655</name>
</gene>
<dbReference type="PANTHER" id="PTHR42709">
    <property type="entry name" value="ALKALINE PHOSPHATASE LIKE PROTEIN"/>
    <property type="match status" value="1"/>
</dbReference>
<dbReference type="Pfam" id="PF09335">
    <property type="entry name" value="VTT_dom"/>
    <property type="match status" value="1"/>
</dbReference>
<organism evidence="3 4">
    <name type="scientific">Pararhizobium capsulatum DSM 1112</name>
    <dbReference type="NCBI Taxonomy" id="1121113"/>
    <lineage>
        <taxon>Bacteria</taxon>
        <taxon>Pseudomonadati</taxon>
        <taxon>Pseudomonadota</taxon>
        <taxon>Alphaproteobacteria</taxon>
        <taxon>Hyphomicrobiales</taxon>
        <taxon>Rhizobiaceae</taxon>
        <taxon>Rhizobium/Agrobacterium group</taxon>
        <taxon>Pararhizobium</taxon>
    </lineage>
</organism>